<evidence type="ECO:0000313" key="2">
    <source>
        <dbReference type="WBParaSite" id="maker-uti_cns_0013470-snap-gene-0.5-mRNA-1"/>
    </source>
</evidence>
<dbReference type="GO" id="GO:0016020">
    <property type="term" value="C:membrane"/>
    <property type="evidence" value="ECO:0007669"/>
    <property type="project" value="InterPro"/>
</dbReference>
<reference evidence="2" key="1">
    <citation type="submission" date="2016-11" db="UniProtKB">
        <authorList>
            <consortium name="WormBaseParasite"/>
        </authorList>
    </citation>
    <scope>IDENTIFICATION</scope>
</reference>
<evidence type="ECO:0000313" key="1">
    <source>
        <dbReference type="Proteomes" id="UP000095280"/>
    </source>
</evidence>
<proteinExistence type="predicted"/>
<dbReference type="WBParaSite" id="maker-uti_cns_0013470-snap-gene-0.5-mRNA-1">
    <property type="protein sequence ID" value="maker-uti_cns_0013470-snap-gene-0.5-mRNA-1"/>
    <property type="gene ID" value="maker-uti_cns_0013470-snap-gene-0.5"/>
</dbReference>
<sequence>MRATVDYDSKVVFVPPASLSAPCSRQDNGSIHCRLVMGSWVYNGFELDLRLGENAISWEMFEQHDRLQPRRRAHKWSLWKVA</sequence>
<protein>
    <submittedName>
        <fullName evidence="2">Neur_chan_LBD domain-containing protein</fullName>
    </submittedName>
</protein>
<accession>A0A1I8IKX8</accession>
<dbReference type="GO" id="GO:0005230">
    <property type="term" value="F:extracellular ligand-gated monoatomic ion channel activity"/>
    <property type="evidence" value="ECO:0007669"/>
    <property type="project" value="InterPro"/>
</dbReference>
<organism evidence="1 2">
    <name type="scientific">Macrostomum lignano</name>
    <dbReference type="NCBI Taxonomy" id="282301"/>
    <lineage>
        <taxon>Eukaryota</taxon>
        <taxon>Metazoa</taxon>
        <taxon>Spiralia</taxon>
        <taxon>Lophotrochozoa</taxon>
        <taxon>Platyhelminthes</taxon>
        <taxon>Rhabditophora</taxon>
        <taxon>Macrostomorpha</taxon>
        <taxon>Macrostomida</taxon>
        <taxon>Macrostomidae</taxon>
        <taxon>Macrostomum</taxon>
    </lineage>
</organism>
<dbReference type="AlphaFoldDB" id="A0A1I8IKX8"/>
<dbReference type="Proteomes" id="UP000095280">
    <property type="component" value="Unplaced"/>
</dbReference>
<dbReference type="InterPro" id="IPR036734">
    <property type="entry name" value="Neur_chan_lig-bd_sf"/>
</dbReference>
<keyword evidence="1" id="KW-1185">Reference proteome</keyword>
<dbReference type="SUPFAM" id="SSF63712">
    <property type="entry name" value="Nicotinic receptor ligand binding domain-like"/>
    <property type="match status" value="1"/>
</dbReference>
<name>A0A1I8IKX8_9PLAT</name>
<dbReference type="Gene3D" id="2.70.170.10">
    <property type="entry name" value="Neurotransmitter-gated ion-channel ligand-binding domain"/>
    <property type="match status" value="1"/>
</dbReference>